<evidence type="ECO:0000313" key="3">
    <source>
        <dbReference type="EMBL" id="ASI93431.1"/>
    </source>
</evidence>
<reference evidence="4" key="1">
    <citation type="submission" date="2016-12" db="EMBL/GenBank/DDBJ databases">
        <title>Comparative genomic analysis reveals the diversity, evolution, and environmental adaptation strategies of the genus Vibrio.</title>
        <authorList>
            <person name="Lin H."/>
            <person name="Wang X."/>
            <person name="Zhang X.-H."/>
        </authorList>
    </citation>
    <scope>NUCLEOTIDE SEQUENCE [LARGE SCALE GENOMIC DNA]</scope>
    <source>
        <strain evidence="4">QT6D1</strain>
        <plasmid evidence="4">unnamed</plasmid>
    </source>
</reference>
<name>A0AAN1FML1_9VIBR</name>
<geneLocation type="plasmid" evidence="3 4">
    <name>unnamed</name>
</geneLocation>
<dbReference type="KEGG" id="vsh:BSZ05_26645"/>
<protein>
    <recommendedName>
        <fullName evidence="1">TraK N-terminal domain-containing protein</fullName>
    </recommendedName>
</protein>
<evidence type="ECO:0000313" key="2">
    <source>
        <dbReference type="EMBL" id="ASI93384.1"/>
    </source>
</evidence>
<dbReference type="Pfam" id="PF06586">
    <property type="entry name" value="TraK_N"/>
    <property type="match status" value="1"/>
</dbReference>
<accession>A0AAN1FML1</accession>
<dbReference type="KEGG" id="vsh:BSZ05_26380"/>
<dbReference type="EMBL" id="CP018310">
    <property type="protein sequence ID" value="ASI93384.1"/>
    <property type="molecule type" value="Genomic_DNA"/>
</dbReference>
<dbReference type="AlphaFoldDB" id="A0AAN1FML1"/>
<dbReference type="InterPro" id="IPR010563">
    <property type="entry name" value="TraK_N"/>
</dbReference>
<organism evidence="3 4">
    <name type="scientific">Vibrio mediterranei</name>
    <dbReference type="NCBI Taxonomy" id="689"/>
    <lineage>
        <taxon>Bacteria</taxon>
        <taxon>Pseudomonadati</taxon>
        <taxon>Pseudomonadota</taxon>
        <taxon>Gammaproteobacteria</taxon>
        <taxon>Vibrionales</taxon>
        <taxon>Vibrionaceae</taxon>
        <taxon>Vibrio</taxon>
    </lineage>
</organism>
<keyword evidence="3" id="KW-0614">Plasmid</keyword>
<sequence>MRPLFFKPIKRWPAELAVLMLILILAGTTKLAHATEHTISEHVRGAKSYTLSDNDTVQVTLSGVDLNRLVVSGDVITNVHCPGGFCVVDKKPAGDGSILLSINTQQDAVSGERTKLAPFTFFVDTEQGRHFGILAIPKAIPAVTALFTLKENQVAQMKQHANSEPFITRLSELMKRAIVSHEQHRPLTGFTHYPIGPDTASCRHLKPSEKMRCQDQAKHHFIHGARQALNAVPREVYEGSTQSIVVYRLINQTDHDTPLNPSQWYVEGLQGEVILPNVASLAPGGQAWLYQIVTNTGTE</sequence>
<feature type="domain" description="TraK N-terminal" evidence="1">
    <location>
        <begin position="50"/>
        <end position="151"/>
    </location>
</feature>
<reference evidence="3" key="2">
    <citation type="journal article" date="2018" name="BMC Genomics">
        <title>Comparative genomic analysis reveals the evolution and environmental adaptation strategies of vibrios.</title>
        <authorList>
            <person name="Lin H."/>
            <person name="Yu M."/>
            <person name="Wang X."/>
            <person name="Zhang X.H."/>
        </authorList>
    </citation>
    <scope>NUCLEOTIDE SEQUENCE</scope>
    <source>
        <strain evidence="3">QT6D1</strain>
    </source>
</reference>
<dbReference type="EMBL" id="CP018310">
    <property type="protein sequence ID" value="ASI93431.1"/>
    <property type="molecule type" value="Genomic_DNA"/>
</dbReference>
<gene>
    <name evidence="2" type="ORF">BSZ05_26380</name>
    <name evidence="3" type="ORF">BSZ05_26645</name>
</gene>
<evidence type="ECO:0000313" key="4">
    <source>
        <dbReference type="Proteomes" id="UP000197092"/>
    </source>
</evidence>
<proteinExistence type="predicted"/>
<dbReference type="Proteomes" id="UP000197092">
    <property type="component" value="Plasmid unnamed"/>
</dbReference>
<evidence type="ECO:0000259" key="1">
    <source>
        <dbReference type="Pfam" id="PF06586"/>
    </source>
</evidence>